<evidence type="ECO:0000256" key="7">
    <source>
        <dbReference type="ARBA" id="ARBA00022968"/>
    </source>
</evidence>
<evidence type="ECO:0000313" key="14">
    <source>
        <dbReference type="EMBL" id="KAJ8019491.1"/>
    </source>
</evidence>
<feature type="domain" description="Fucosyltransferase C-terminal" evidence="12">
    <location>
        <begin position="209"/>
        <end position="384"/>
    </location>
</feature>
<dbReference type="InterPro" id="IPR038577">
    <property type="entry name" value="GT10-like_C_sf"/>
</dbReference>
<evidence type="ECO:0000256" key="6">
    <source>
        <dbReference type="ARBA" id="ARBA00022692"/>
    </source>
</evidence>
<evidence type="ECO:0000313" key="15">
    <source>
        <dbReference type="Proteomes" id="UP001152320"/>
    </source>
</evidence>
<dbReference type="Pfam" id="PF00852">
    <property type="entry name" value="Glyco_transf_10"/>
    <property type="match status" value="1"/>
</dbReference>
<dbReference type="EMBL" id="JAIZAY010000023">
    <property type="protein sequence ID" value="KAJ8019491.1"/>
    <property type="molecule type" value="Genomic_DNA"/>
</dbReference>
<dbReference type="FunFam" id="3.40.50.11660:FF:000004">
    <property type="entry name" value="Glycoprotein 3-alpha-L-fucosyltransferase A"/>
    <property type="match status" value="1"/>
</dbReference>
<keyword evidence="9 11" id="KW-0472">Membrane</keyword>
<feature type="domain" description="Fucosyltransferase N-terminal" evidence="13">
    <location>
        <begin position="94"/>
        <end position="188"/>
    </location>
</feature>
<comment type="subcellular location">
    <subcellularLocation>
        <location evidence="11">Golgi apparatus</location>
        <location evidence="11">Golgi stack membrane</location>
        <topology evidence="11">Single-pass type II membrane protein</topology>
    </subcellularLocation>
    <subcellularLocation>
        <location evidence="1">Membrane</location>
        <topology evidence="1">Single-pass membrane protein</topology>
    </subcellularLocation>
</comment>
<proteinExistence type="inferred from homology"/>
<keyword evidence="8 11" id="KW-1133">Transmembrane helix</keyword>
<comment type="pathway">
    <text evidence="2">Protein modification; protein glycosylation.</text>
</comment>
<comment type="caution">
    <text evidence="14">The sequence shown here is derived from an EMBL/GenBank/DDBJ whole genome shotgun (WGS) entry which is preliminary data.</text>
</comment>
<accession>A0A9Q1B9H4</accession>
<evidence type="ECO:0000256" key="3">
    <source>
        <dbReference type="ARBA" id="ARBA00008919"/>
    </source>
</evidence>
<evidence type="ECO:0000256" key="1">
    <source>
        <dbReference type="ARBA" id="ARBA00004167"/>
    </source>
</evidence>
<dbReference type="OrthoDB" id="427096at2759"/>
<evidence type="ECO:0000256" key="4">
    <source>
        <dbReference type="ARBA" id="ARBA00022676"/>
    </source>
</evidence>
<dbReference type="EC" id="2.4.1.-" evidence="11"/>
<keyword evidence="15" id="KW-1185">Reference proteome</keyword>
<dbReference type="Pfam" id="PF17039">
    <property type="entry name" value="Glyco_tran_10_N"/>
    <property type="match status" value="1"/>
</dbReference>
<keyword evidence="11" id="KW-0333">Golgi apparatus</keyword>
<keyword evidence="5 11" id="KW-0808">Transferase</keyword>
<evidence type="ECO:0000256" key="10">
    <source>
        <dbReference type="ARBA" id="ARBA00023180"/>
    </source>
</evidence>
<protein>
    <recommendedName>
        <fullName evidence="11">Fucosyltransferase</fullName>
        <ecNumber evidence="11">2.4.1.-</ecNumber>
    </recommendedName>
</protein>
<evidence type="ECO:0000259" key="12">
    <source>
        <dbReference type="Pfam" id="PF00852"/>
    </source>
</evidence>
<reference evidence="14" key="1">
    <citation type="submission" date="2021-10" db="EMBL/GenBank/DDBJ databases">
        <title>Tropical sea cucumber genome reveals ecological adaptation and Cuvierian tubules defense mechanism.</title>
        <authorList>
            <person name="Chen T."/>
        </authorList>
    </citation>
    <scope>NUCLEOTIDE SEQUENCE</scope>
    <source>
        <strain evidence="14">Nanhai2018</strain>
        <tissue evidence="14">Muscle</tissue>
    </source>
</reference>
<dbReference type="Proteomes" id="UP001152320">
    <property type="component" value="Chromosome 23"/>
</dbReference>
<name>A0A9Q1B9H4_HOLLE</name>
<dbReference type="InterPro" id="IPR031481">
    <property type="entry name" value="Glyco_tran_10_N"/>
</dbReference>
<keyword evidence="4 11" id="KW-0328">Glycosyltransferase</keyword>
<evidence type="ECO:0000256" key="8">
    <source>
        <dbReference type="ARBA" id="ARBA00022989"/>
    </source>
</evidence>
<dbReference type="PANTHER" id="PTHR11929:SF145">
    <property type="entry name" value="ALPHA-(1,3)-FUCOSYLTRANSFERASE FUT-1"/>
    <property type="match status" value="1"/>
</dbReference>
<comment type="similarity">
    <text evidence="3 11">Belongs to the glycosyltransferase 10 family.</text>
</comment>
<dbReference type="GO" id="GO:0046920">
    <property type="term" value="F:alpha-(1-&gt;3)-fucosyltransferase activity"/>
    <property type="evidence" value="ECO:0007669"/>
    <property type="project" value="TreeGrafter"/>
</dbReference>
<feature type="transmembrane region" description="Helical" evidence="11">
    <location>
        <begin position="7"/>
        <end position="25"/>
    </location>
</feature>
<evidence type="ECO:0000256" key="5">
    <source>
        <dbReference type="ARBA" id="ARBA00022679"/>
    </source>
</evidence>
<sequence length="407" mass="47483">MRQRSLRIIFAANMFVMCYLFYMNGSSIGPAMLHKTKQLGDSVFNALRGSSSMRKASNPCAKRIVLFGIRQHWLQFGKENPNYRHLVQFPRKFSCQNVGCSVFLDYTVLPRDIRDYDIVIFTNVYLWMTSDMWDWVQGNRSAGQRWAMISLESPLNSVGIQPPKKYADVTFDWLGSYKSDSDLYMPYGYYEAFSKIFPPKVTDLSKYLTNKSKLIAWVGSNCDTVRMKIVEELKQFVHIDTYGKCGETQLPWDDNEAVENTLKKYHFYLSLENSCCNEYITEKFWRTLDLGVVPVVMGPSVKDYLNVMPRQSFIHVNEFSTMKELAKYLIHLQLNTEEYLEYFRWRNSGKVVAISQEEQYVRPLTDATYCDVVHKYLHTDSTHQRKLEYFGSQWHGSCSNCSVNLEG</sequence>
<dbReference type="InterPro" id="IPR055270">
    <property type="entry name" value="Glyco_tran_10_C"/>
</dbReference>
<evidence type="ECO:0000259" key="13">
    <source>
        <dbReference type="Pfam" id="PF17039"/>
    </source>
</evidence>
<dbReference type="GO" id="GO:0032580">
    <property type="term" value="C:Golgi cisterna membrane"/>
    <property type="evidence" value="ECO:0007669"/>
    <property type="project" value="UniProtKB-SubCell"/>
</dbReference>
<keyword evidence="6 11" id="KW-0812">Transmembrane</keyword>
<dbReference type="SUPFAM" id="SSF53756">
    <property type="entry name" value="UDP-Glycosyltransferase/glycogen phosphorylase"/>
    <property type="match status" value="1"/>
</dbReference>
<evidence type="ECO:0000256" key="2">
    <source>
        <dbReference type="ARBA" id="ARBA00004922"/>
    </source>
</evidence>
<organism evidence="14 15">
    <name type="scientific">Holothuria leucospilota</name>
    <name type="common">Black long sea cucumber</name>
    <name type="synonym">Mertensiothuria leucospilota</name>
    <dbReference type="NCBI Taxonomy" id="206669"/>
    <lineage>
        <taxon>Eukaryota</taxon>
        <taxon>Metazoa</taxon>
        <taxon>Echinodermata</taxon>
        <taxon>Eleutherozoa</taxon>
        <taxon>Echinozoa</taxon>
        <taxon>Holothuroidea</taxon>
        <taxon>Aspidochirotacea</taxon>
        <taxon>Aspidochirotida</taxon>
        <taxon>Holothuriidae</taxon>
        <taxon>Holothuria</taxon>
    </lineage>
</organism>
<evidence type="ECO:0000256" key="9">
    <source>
        <dbReference type="ARBA" id="ARBA00023136"/>
    </source>
</evidence>
<evidence type="ECO:0000256" key="11">
    <source>
        <dbReference type="RuleBase" id="RU003832"/>
    </source>
</evidence>
<dbReference type="AlphaFoldDB" id="A0A9Q1B9H4"/>
<keyword evidence="7" id="KW-0735">Signal-anchor</keyword>
<dbReference type="InterPro" id="IPR001503">
    <property type="entry name" value="Glyco_trans_10"/>
</dbReference>
<dbReference type="PANTHER" id="PTHR11929">
    <property type="entry name" value="ALPHA- 1,3 -FUCOSYLTRANSFERASE"/>
    <property type="match status" value="1"/>
</dbReference>
<gene>
    <name evidence="14" type="ORF">HOLleu_41112</name>
</gene>
<dbReference type="Gene3D" id="3.40.50.11660">
    <property type="entry name" value="Glycosyl transferase family 10, C-terminal domain"/>
    <property type="match status" value="1"/>
</dbReference>
<keyword evidence="10" id="KW-0325">Glycoprotein</keyword>